<feature type="transmembrane region" description="Helical" evidence="1">
    <location>
        <begin position="6"/>
        <end position="26"/>
    </location>
</feature>
<accession>A0A0S2KMR3</accession>
<evidence type="ECO:0000313" key="2">
    <source>
        <dbReference type="EMBL" id="ALO49579.1"/>
    </source>
</evidence>
<dbReference type="Proteomes" id="UP000056252">
    <property type="component" value="Chromosome"/>
</dbReference>
<keyword evidence="1" id="KW-0812">Transmembrane</keyword>
<name>A0A0S2KMR3_9BACT</name>
<evidence type="ECO:0000256" key="1">
    <source>
        <dbReference type="SAM" id="Phobius"/>
    </source>
</evidence>
<keyword evidence="3" id="KW-1185">Reference proteome</keyword>
<evidence type="ECO:0000313" key="3">
    <source>
        <dbReference type="Proteomes" id="UP000056252"/>
    </source>
</evidence>
<organism evidence="2 3">
    <name type="scientific">Hoylesella enoeca</name>
    <dbReference type="NCBI Taxonomy" id="76123"/>
    <lineage>
        <taxon>Bacteria</taxon>
        <taxon>Pseudomonadati</taxon>
        <taxon>Bacteroidota</taxon>
        <taxon>Bacteroidia</taxon>
        <taxon>Bacteroidales</taxon>
        <taxon>Prevotellaceae</taxon>
        <taxon>Hoylesella</taxon>
    </lineage>
</organism>
<reference evidence="3" key="1">
    <citation type="submission" date="2015-11" db="EMBL/GenBank/DDBJ databases">
        <authorList>
            <person name="Holder M.E."/>
            <person name="Ajami N.J."/>
            <person name="Petrosino J.F."/>
        </authorList>
    </citation>
    <scope>NUCLEOTIDE SEQUENCE [LARGE SCALE GENOMIC DNA]</scope>
    <source>
        <strain evidence="3">F0113</strain>
    </source>
</reference>
<feature type="transmembrane region" description="Helical" evidence="1">
    <location>
        <begin position="47"/>
        <end position="65"/>
    </location>
</feature>
<dbReference type="EMBL" id="CP013195">
    <property type="protein sequence ID" value="ALO49579.1"/>
    <property type="molecule type" value="Genomic_DNA"/>
</dbReference>
<proteinExistence type="predicted"/>
<keyword evidence="1" id="KW-1133">Transmembrane helix</keyword>
<gene>
    <name evidence="2" type="ORF">AS203_11195</name>
</gene>
<sequence length="81" mass="9357">MQVTFWDLTVNLFGTCLFIYVVYALIMRGMDLFRAIKDKDRSAIIKYAWVFVLSLAIAAYIFLPFSKVTSSVQTVILFFTN</sequence>
<dbReference type="KEGG" id="peo:AS203_11195"/>
<protein>
    <submittedName>
        <fullName evidence="2">Uncharacterized protein</fullName>
    </submittedName>
</protein>
<keyword evidence="1" id="KW-0472">Membrane</keyword>
<dbReference type="AlphaFoldDB" id="A0A0S2KMR3"/>